<dbReference type="EMBL" id="JABXBU010002230">
    <property type="protein sequence ID" value="KAF8768471.1"/>
    <property type="molecule type" value="Genomic_DNA"/>
</dbReference>
<keyword evidence="2" id="KW-1185">Reference proteome</keyword>
<protein>
    <submittedName>
        <fullName evidence="1">Uncharacterized protein</fullName>
    </submittedName>
</protein>
<dbReference type="AlphaFoldDB" id="A0A8T0EDF8"/>
<sequence length="101" mass="11442">MTDNANKYIEHLHPLRLAFEYEPDIEYSAHPNVLIDAMDKECPNCHALKFTHESAGMCRASGKVQLPEIETPPEPLNDLLIGTDPDSNLFLKPIRTFNSCF</sequence>
<comment type="caution">
    <text evidence="1">The sequence shown here is derived from an EMBL/GenBank/DDBJ whole genome shotgun (WGS) entry which is preliminary data.</text>
</comment>
<organism evidence="1 2">
    <name type="scientific">Argiope bruennichi</name>
    <name type="common">Wasp spider</name>
    <name type="synonym">Aranea bruennichi</name>
    <dbReference type="NCBI Taxonomy" id="94029"/>
    <lineage>
        <taxon>Eukaryota</taxon>
        <taxon>Metazoa</taxon>
        <taxon>Ecdysozoa</taxon>
        <taxon>Arthropoda</taxon>
        <taxon>Chelicerata</taxon>
        <taxon>Arachnida</taxon>
        <taxon>Araneae</taxon>
        <taxon>Araneomorphae</taxon>
        <taxon>Entelegynae</taxon>
        <taxon>Araneoidea</taxon>
        <taxon>Araneidae</taxon>
        <taxon>Argiope</taxon>
    </lineage>
</organism>
<reference evidence="1" key="2">
    <citation type="submission" date="2020-06" db="EMBL/GenBank/DDBJ databases">
        <authorList>
            <person name="Sheffer M."/>
        </authorList>
    </citation>
    <scope>NUCLEOTIDE SEQUENCE</scope>
</reference>
<name>A0A8T0EDF8_ARGBR</name>
<evidence type="ECO:0000313" key="1">
    <source>
        <dbReference type="EMBL" id="KAF8768471.1"/>
    </source>
</evidence>
<dbReference type="Proteomes" id="UP000807504">
    <property type="component" value="Unassembled WGS sequence"/>
</dbReference>
<evidence type="ECO:0000313" key="2">
    <source>
        <dbReference type="Proteomes" id="UP000807504"/>
    </source>
</evidence>
<reference evidence="1" key="1">
    <citation type="journal article" date="2020" name="bioRxiv">
        <title>Chromosome-level reference genome of the European wasp spider Argiope bruennichi: a resource for studies on range expansion and evolutionary adaptation.</title>
        <authorList>
            <person name="Sheffer M.M."/>
            <person name="Hoppe A."/>
            <person name="Krehenwinkel H."/>
            <person name="Uhl G."/>
            <person name="Kuss A.W."/>
            <person name="Jensen L."/>
            <person name="Jensen C."/>
            <person name="Gillespie R.G."/>
            <person name="Hoff K.J."/>
            <person name="Prost S."/>
        </authorList>
    </citation>
    <scope>NUCLEOTIDE SEQUENCE</scope>
</reference>
<accession>A0A8T0EDF8</accession>
<proteinExistence type="predicted"/>
<gene>
    <name evidence="1" type="ORF">HNY73_021288</name>
</gene>